<dbReference type="Proteomes" id="UP000800200">
    <property type="component" value="Unassembled WGS sequence"/>
</dbReference>
<feature type="chain" id="PRO_5025502735" evidence="2">
    <location>
        <begin position="23"/>
        <end position="293"/>
    </location>
</feature>
<proteinExistence type="predicted"/>
<keyword evidence="4" id="KW-1185">Reference proteome</keyword>
<protein>
    <submittedName>
        <fullName evidence="3">Uncharacterized protein</fullName>
    </submittedName>
</protein>
<dbReference type="AlphaFoldDB" id="A0A6A6DM35"/>
<feature type="signal peptide" evidence="2">
    <location>
        <begin position="1"/>
        <end position="22"/>
    </location>
</feature>
<evidence type="ECO:0000313" key="4">
    <source>
        <dbReference type="Proteomes" id="UP000800200"/>
    </source>
</evidence>
<gene>
    <name evidence="3" type="ORF">K469DRAFT_693530</name>
</gene>
<dbReference type="EMBL" id="ML994660">
    <property type="protein sequence ID" value="KAF2180063.1"/>
    <property type="molecule type" value="Genomic_DNA"/>
</dbReference>
<evidence type="ECO:0000256" key="1">
    <source>
        <dbReference type="SAM" id="MobiDB-lite"/>
    </source>
</evidence>
<dbReference type="OrthoDB" id="4762543at2759"/>
<name>A0A6A6DM35_9PEZI</name>
<organism evidence="3 4">
    <name type="scientific">Zopfia rhizophila CBS 207.26</name>
    <dbReference type="NCBI Taxonomy" id="1314779"/>
    <lineage>
        <taxon>Eukaryota</taxon>
        <taxon>Fungi</taxon>
        <taxon>Dikarya</taxon>
        <taxon>Ascomycota</taxon>
        <taxon>Pezizomycotina</taxon>
        <taxon>Dothideomycetes</taxon>
        <taxon>Dothideomycetes incertae sedis</taxon>
        <taxon>Zopfiaceae</taxon>
        <taxon>Zopfia</taxon>
    </lineage>
</organism>
<reference evidence="3" key="1">
    <citation type="journal article" date="2020" name="Stud. Mycol.">
        <title>101 Dothideomycetes genomes: a test case for predicting lifestyles and emergence of pathogens.</title>
        <authorList>
            <person name="Haridas S."/>
            <person name="Albert R."/>
            <person name="Binder M."/>
            <person name="Bloem J."/>
            <person name="Labutti K."/>
            <person name="Salamov A."/>
            <person name="Andreopoulos B."/>
            <person name="Baker S."/>
            <person name="Barry K."/>
            <person name="Bills G."/>
            <person name="Bluhm B."/>
            <person name="Cannon C."/>
            <person name="Castanera R."/>
            <person name="Culley D."/>
            <person name="Daum C."/>
            <person name="Ezra D."/>
            <person name="Gonzalez J."/>
            <person name="Henrissat B."/>
            <person name="Kuo A."/>
            <person name="Liang C."/>
            <person name="Lipzen A."/>
            <person name="Lutzoni F."/>
            <person name="Magnuson J."/>
            <person name="Mondo S."/>
            <person name="Nolan M."/>
            <person name="Ohm R."/>
            <person name="Pangilinan J."/>
            <person name="Park H.-J."/>
            <person name="Ramirez L."/>
            <person name="Alfaro M."/>
            <person name="Sun H."/>
            <person name="Tritt A."/>
            <person name="Yoshinaga Y."/>
            <person name="Zwiers L.-H."/>
            <person name="Turgeon B."/>
            <person name="Goodwin S."/>
            <person name="Spatafora J."/>
            <person name="Crous P."/>
            <person name="Grigoriev I."/>
        </authorList>
    </citation>
    <scope>NUCLEOTIDE SEQUENCE</scope>
    <source>
        <strain evidence="3">CBS 207.26</strain>
    </source>
</reference>
<accession>A0A6A6DM35</accession>
<evidence type="ECO:0000313" key="3">
    <source>
        <dbReference type="EMBL" id="KAF2180063.1"/>
    </source>
</evidence>
<feature type="compositionally biased region" description="Low complexity" evidence="1">
    <location>
        <begin position="153"/>
        <end position="178"/>
    </location>
</feature>
<keyword evidence="2" id="KW-0732">Signal</keyword>
<sequence>MRSRLILHSCFLAAVCLHESLAADCNLSQARKDGNPSGQQFVRTLTSNNNTEIYLDSAYPVNGLFPADDGGPVDHITSATSTPTIIGTSAADTGLTTSCPQKLHDFSHLTIEGPDRGSSITTSTSTFNACSTCTPANVTPVQEPGDVADIDPDFPFIISDDETPSGTPSSPSSPSTHSAVPIDQPACNKNDAEAPPRKIQVSDGSTDIRDLLYRIRQQICAGPCAALEDVRQEVVNITSSSDGANCAISVRVSQRTEAYMYRTSAPEGDQRQQCWDSAEHIINKYEGDVVGKL</sequence>
<feature type="region of interest" description="Disordered" evidence="1">
    <location>
        <begin position="152"/>
        <end position="203"/>
    </location>
</feature>
<evidence type="ECO:0000256" key="2">
    <source>
        <dbReference type="SAM" id="SignalP"/>
    </source>
</evidence>